<dbReference type="EMBL" id="JACHIU010000001">
    <property type="protein sequence ID" value="MBB6474334.1"/>
    <property type="molecule type" value="Genomic_DNA"/>
</dbReference>
<keyword evidence="2" id="KW-1185">Reference proteome</keyword>
<protein>
    <submittedName>
        <fullName evidence="1">Uncharacterized protein</fullName>
    </submittedName>
</protein>
<comment type="caution">
    <text evidence="1">The sequence shown here is derived from an EMBL/GenBank/DDBJ whole genome shotgun (WGS) entry which is preliminary data.</text>
</comment>
<gene>
    <name evidence="1" type="ORF">BJ992_003765</name>
</gene>
<sequence>MTTDSSFRAEYIAGLRRLAAFLADNPDVPVPNHGTEINLFSGGTERERRAAVDRFAELTGAPVSDGTHYQAVRDFGPIALAAVAISDERRSRHDAWMSYADAITP</sequence>
<evidence type="ECO:0000313" key="1">
    <source>
        <dbReference type="EMBL" id="MBB6474334.1"/>
    </source>
</evidence>
<proteinExistence type="predicted"/>
<accession>A0A7X0M8T1</accession>
<evidence type="ECO:0000313" key="2">
    <source>
        <dbReference type="Proteomes" id="UP000555564"/>
    </source>
</evidence>
<dbReference type="Proteomes" id="UP000555564">
    <property type="component" value="Unassembled WGS sequence"/>
</dbReference>
<name>A0A7X0M8T1_9ACTN</name>
<dbReference type="AlphaFoldDB" id="A0A7X0M8T1"/>
<dbReference type="RefSeq" id="WP_184982756.1">
    <property type="nucleotide sequence ID" value="NZ_BAAALO010000095.1"/>
</dbReference>
<organism evidence="1 2">
    <name type="scientific">Sphaerisporangium rubeum</name>
    <dbReference type="NCBI Taxonomy" id="321317"/>
    <lineage>
        <taxon>Bacteria</taxon>
        <taxon>Bacillati</taxon>
        <taxon>Actinomycetota</taxon>
        <taxon>Actinomycetes</taxon>
        <taxon>Streptosporangiales</taxon>
        <taxon>Streptosporangiaceae</taxon>
        <taxon>Sphaerisporangium</taxon>
    </lineage>
</organism>
<reference evidence="1 2" key="1">
    <citation type="submission" date="2020-08" db="EMBL/GenBank/DDBJ databases">
        <title>Sequencing the genomes of 1000 actinobacteria strains.</title>
        <authorList>
            <person name="Klenk H.-P."/>
        </authorList>
    </citation>
    <scope>NUCLEOTIDE SEQUENCE [LARGE SCALE GENOMIC DNA]</scope>
    <source>
        <strain evidence="1 2">DSM 44936</strain>
    </source>
</reference>